<keyword evidence="2" id="KW-0132">Cell division</keyword>
<evidence type="ECO:0000313" key="2">
    <source>
        <dbReference type="EMBL" id="AEV67121.1"/>
    </source>
</evidence>
<dbReference type="CDD" id="cd24049">
    <property type="entry name" value="ASKHA_NBD_PilM"/>
    <property type="match status" value="1"/>
</dbReference>
<dbReference type="RefSeq" id="WP_014253753.1">
    <property type="nucleotide sequence ID" value="NC_016627.1"/>
</dbReference>
<reference evidence="3" key="1">
    <citation type="submission" date="2011-12" db="EMBL/GenBank/DDBJ databases">
        <title>Complete sequence of Clostridium clariflavum DSM 19732.</title>
        <authorList>
            <consortium name="US DOE Joint Genome Institute"/>
            <person name="Lucas S."/>
            <person name="Han J."/>
            <person name="Lapidus A."/>
            <person name="Cheng J.-F."/>
            <person name="Goodwin L."/>
            <person name="Pitluck S."/>
            <person name="Peters L."/>
            <person name="Teshima H."/>
            <person name="Detter J.C."/>
            <person name="Han C."/>
            <person name="Tapia R."/>
            <person name="Land M."/>
            <person name="Hauser L."/>
            <person name="Kyrpides N."/>
            <person name="Ivanova N."/>
            <person name="Pagani I."/>
            <person name="Kitzmiller T."/>
            <person name="Lynd L."/>
            <person name="Izquierdo J."/>
            <person name="Woyke T."/>
        </authorList>
    </citation>
    <scope>NUCLEOTIDE SEQUENCE [LARGE SCALE GENOMIC DNA]</scope>
    <source>
        <strain evidence="3">DSM 19732 / NBRC 101661 / EBR45</strain>
    </source>
</reference>
<sequence length="367" mass="41353">MVTLPFIKNSLISIDIGFRNIKIVEVEVGKNNEIFIKNFGIASTPKGSIKNGAIKDVKSVTNEIKKVMNEINVKTKNAKIVMSGTNIISRIFLIDHIPGQDLSVAVRNTISQNMPIDMDAHQIDYKVLQELKENGSSKLKVFVTAVLKSIIQSYIDILIELGLKPISVDIPANSTAKFFNRDIMVNENETWFKKKKYSKLSQNTFAVIDFGSETTIVNILRDRVLEFNKVILRGSSNIDEAIAAKLYKKLDESERLKKIHGMELPETNVSEEQEIIYQCIKGVIDDIAKQIYQCFEFYEKRCYGDKVGKIYIIGGGSLLKGLRDYLEDVFTVPVYPVSLLSIEGIEINQGLDSERLNYLINSVGITL</sequence>
<dbReference type="PIRSF" id="PIRSF019169">
    <property type="entry name" value="PilM"/>
    <property type="match status" value="1"/>
</dbReference>
<dbReference type="KEGG" id="ccl:Clocl_0392"/>
<dbReference type="SMART" id="SM00842">
    <property type="entry name" value="FtsA"/>
    <property type="match status" value="1"/>
</dbReference>
<dbReference type="PANTHER" id="PTHR32432:SF3">
    <property type="entry name" value="ETHANOLAMINE UTILIZATION PROTEIN EUTJ"/>
    <property type="match status" value="1"/>
</dbReference>
<dbReference type="InterPro" id="IPR050696">
    <property type="entry name" value="FtsA/MreB"/>
</dbReference>
<dbReference type="OrthoDB" id="5291956at2"/>
<accession>G8M2P7</accession>
<dbReference type="InterPro" id="IPR005883">
    <property type="entry name" value="PilM"/>
</dbReference>
<keyword evidence="2" id="KW-0131">Cell cycle</keyword>
<keyword evidence="3" id="KW-1185">Reference proteome</keyword>
<feature type="domain" description="SHS2" evidence="1">
    <location>
        <begin position="11"/>
        <end position="175"/>
    </location>
</feature>
<evidence type="ECO:0000259" key="1">
    <source>
        <dbReference type="SMART" id="SM00842"/>
    </source>
</evidence>
<dbReference type="Pfam" id="PF11104">
    <property type="entry name" value="PilM_2"/>
    <property type="match status" value="1"/>
</dbReference>
<dbReference type="AlphaFoldDB" id="G8M2P7"/>
<dbReference type="eggNOG" id="COG4972">
    <property type="taxonomic scope" value="Bacteria"/>
</dbReference>
<dbReference type="PANTHER" id="PTHR32432">
    <property type="entry name" value="CELL DIVISION PROTEIN FTSA-RELATED"/>
    <property type="match status" value="1"/>
</dbReference>
<dbReference type="InterPro" id="IPR043129">
    <property type="entry name" value="ATPase_NBD"/>
</dbReference>
<name>G8M2P7_ACECE</name>
<organism evidence="2 3">
    <name type="scientific">Acetivibrio clariflavus (strain DSM 19732 / NBRC 101661 / EBR45)</name>
    <name type="common">Clostridium clariflavum</name>
    <dbReference type="NCBI Taxonomy" id="720554"/>
    <lineage>
        <taxon>Bacteria</taxon>
        <taxon>Bacillati</taxon>
        <taxon>Bacillota</taxon>
        <taxon>Clostridia</taxon>
        <taxon>Eubacteriales</taxon>
        <taxon>Oscillospiraceae</taxon>
        <taxon>Acetivibrio</taxon>
    </lineage>
</organism>
<dbReference type="Proteomes" id="UP000005435">
    <property type="component" value="Chromosome"/>
</dbReference>
<dbReference type="InterPro" id="IPR003494">
    <property type="entry name" value="SHS2_FtsA"/>
</dbReference>
<dbReference type="Gene3D" id="3.30.420.40">
    <property type="match status" value="2"/>
</dbReference>
<dbReference type="SUPFAM" id="SSF53067">
    <property type="entry name" value="Actin-like ATPase domain"/>
    <property type="match status" value="2"/>
</dbReference>
<dbReference type="Gene3D" id="3.30.1490.300">
    <property type="match status" value="1"/>
</dbReference>
<dbReference type="HOGENOM" id="CLU_050686_3_2_9"/>
<dbReference type="GO" id="GO:0051301">
    <property type="term" value="P:cell division"/>
    <property type="evidence" value="ECO:0007669"/>
    <property type="project" value="UniProtKB-KW"/>
</dbReference>
<protein>
    <submittedName>
        <fullName evidence="2">Competence protein A/Cell division protein FtsA</fullName>
    </submittedName>
</protein>
<gene>
    <name evidence="2" type="ordered locus">Clocl_0392</name>
</gene>
<dbReference type="STRING" id="720554.Clocl_0392"/>
<proteinExistence type="predicted"/>
<evidence type="ECO:0000313" key="3">
    <source>
        <dbReference type="Proteomes" id="UP000005435"/>
    </source>
</evidence>
<reference evidence="2 3" key="2">
    <citation type="journal article" date="2012" name="Stand. Genomic Sci.">
        <title>Complete Genome Sequence of Clostridium clariflavum DSM 19732.</title>
        <authorList>
            <person name="Izquierdo J.A."/>
            <person name="Goodwin L."/>
            <person name="Davenport K.W."/>
            <person name="Teshima H."/>
            <person name="Bruce D."/>
            <person name="Detter C."/>
            <person name="Tapia R."/>
            <person name="Han S."/>
            <person name="Land M."/>
            <person name="Hauser L."/>
            <person name="Jeffries C.D."/>
            <person name="Han J."/>
            <person name="Pitluck S."/>
            <person name="Nolan M."/>
            <person name="Chen A."/>
            <person name="Huntemann M."/>
            <person name="Mavromatis K."/>
            <person name="Mikhailova N."/>
            <person name="Liolios K."/>
            <person name="Woyke T."/>
            <person name="Lynd L.R."/>
        </authorList>
    </citation>
    <scope>NUCLEOTIDE SEQUENCE [LARGE SCALE GENOMIC DNA]</scope>
    <source>
        <strain evidence="3">DSM 19732 / NBRC 101661 / EBR45</strain>
    </source>
</reference>
<dbReference type="EMBL" id="CP003065">
    <property type="protein sequence ID" value="AEV67121.1"/>
    <property type="molecule type" value="Genomic_DNA"/>
</dbReference>